<name>A0A497F930_9CREN</name>
<evidence type="ECO:0000256" key="8">
    <source>
        <dbReference type="ARBA" id="ARBA00022741"/>
    </source>
</evidence>
<evidence type="ECO:0000256" key="1">
    <source>
        <dbReference type="ARBA" id="ARBA00001946"/>
    </source>
</evidence>
<keyword evidence="5" id="KW-0819">tRNA processing</keyword>
<reference evidence="13 14" key="1">
    <citation type="submission" date="2018-06" db="EMBL/GenBank/DDBJ databases">
        <title>Extensive metabolic versatility and redundancy in microbially diverse, dynamic hydrothermal sediments.</title>
        <authorList>
            <person name="Dombrowski N."/>
            <person name="Teske A."/>
            <person name="Baker B.J."/>
        </authorList>
    </citation>
    <scope>NUCLEOTIDE SEQUENCE [LARGE SCALE GENOMIC DNA]</scope>
    <source>
        <strain evidence="13">B20_G2</strain>
    </source>
</reference>
<evidence type="ECO:0000313" key="14">
    <source>
        <dbReference type="Proteomes" id="UP000269499"/>
    </source>
</evidence>
<evidence type="ECO:0000256" key="10">
    <source>
        <dbReference type="ARBA" id="ARBA00023134"/>
    </source>
</evidence>
<dbReference type="AlphaFoldDB" id="A0A497F930"/>
<dbReference type="Gene3D" id="3.30.70.3000">
    <property type="match status" value="1"/>
</dbReference>
<comment type="cofactor">
    <cofactor evidence="1">
        <name>Mg(2+)</name>
        <dbReference type="ChEBI" id="CHEBI:18420"/>
    </cofactor>
</comment>
<comment type="similarity">
    <text evidence="2">Belongs to the tRNA(His) guanylyltransferase family.</text>
</comment>
<dbReference type="GO" id="GO:0000287">
    <property type="term" value="F:magnesium ion binding"/>
    <property type="evidence" value="ECO:0007669"/>
    <property type="project" value="InterPro"/>
</dbReference>
<evidence type="ECO:0000256" key="2">
    <source>
        <dbReference type="ARBA" id="ARBA00010113"/>
    </source>
</evidence>
<evidence type="ECO:0000256" key="7">
    <source>
        <dbReference type="ARBA" id="ARBA00022723"/>
    </source>
</evidence>
<dbReference type="GO" id="GO:0005525">
    <property type="term" value="F:GTP binding"/>
    <property type="evidence" value="ECO:0007669"/>
    <property type="project" value="UniProtKB-KW"/>
</dbReference>
<dbReference type="InterPro" id="IPR007537">
    <property type="entry name" value="tRNAHis_GuaTrfase_Thg1"/>
</dbReference>
<dbReference type="PANTHER" id="PTHR12729:SF6">
    <property type="entry name" value="TRNA(HIS) GUANYLYLTRANSFERASE-RELATED"/>
    <property type="match status" value="1"/>
</dbReference>
<evidence type="ECO:0000259" key="12">
    <source>
        <dbReference type="Pfam" id="PF14413"/>
    </source>
</evidence>
<keyword evidence="4" id="KW-0808">Transferase</keyword>
<keyword evidence="7" id="KW-0479">Metal-binding</keyword>
<gene>
    <name evidence="13" type="ORF">DRJ26_00045</name>
</gene>
<evidence type="ECO:0000313" key="13">
    <source>
        <dbReference type="EMBL" id="RLE55966.1"/>
    </source>
</evidence>
<dbReference type="GO" id="GO:0008193">
    <property type="term" value="F:tRNA guanylyltransferase activity"/>
    <property type="evidence" value="ECO:0007669"/>
    <property type="project" value="UniProtKB-EC"/>
</dbReference>
<dbReference type="PANTHER" id="PTHR12729">
    <property type="entry name" value="TRNA(HIS) GUANYLYLTRANSFERASE-RELATED"/>
    <property type="match status" value="1"/>
</dbReference>
<evidence type="ECO:0000256" key="9">
    <source>
        <dbReference type="ARBA" id="ARBA00022842"/>
    </source>
</evidence>
<keyword evidence="10" id="KW-0342">GTP-binding</keyword>
<feature type="domain" description="Thg1 C-terminal" evidence="12">
    <location>
        <begin position="134"/>
        <end position="213"/>
    </location>
</feature>
<evidence type="ECO:0000256" key="6">
    <source>
        <dbReference type="ARBA" id="ARBA00022695"/>
    </source>
</evidence>
<comment type="caution">
    <text evidence="13">The sequence shown here is derived from an EMBL/GenBank/DDBJ whole genome shotgun (WGS) entry which is preliminary data.</text>
</comment>
<keyword evidence="9" id="KW-0460">Magnesium</keyword>
<dbReference type="InterPro" id="IPR038469">
    <property type="entry name" value="tRNAHis_GuaTrfase_Thg1_sf"/>
</dbReference>
<dbReference type="EC" id="2.7.7.79" evidence="3"/>
<evidence type="ECO:0000256" key="4">
    <source>
        <dbReference type="ARBA" id="ARBA00022679"/>
    </source>
</evidence>
<keyword evidence="8" id="KW-0547">Nucleotide-binding</keyword>
<proteinExistence type="inferred from homology"/>
<dbReference type="Pfam" id="PF14413">
    <property type="entry name" value="Thg1C"/>
    <property type="match status" value="1"/>
</dbReference>
<dbReference type="GO" id="GO:0006400">
    <property type="term" value="P:tRNA modification"/>
    <property type="evidence" value="ECO:0007669"/>
    <property type="project" value="InterPro"/>
</dbReference>
<evidence type="ECO:0000256" key="5">
    <source>
        <dbReference type="ARBA" id="ARBA00022694"/>
    </source>
</evidence>
<feature type="domain" description="tRNAHis guanylyltransferase catalytic" evidence="11">
    <location>
        <begin position="9"/>
        <end position="130"/>
    </location>
</feature>
<evidence type="ECO:0000256" key="3">
    <source>
        <dbReference type="ARBA" id="ARBA00012511"/>
    </source>
</evidence>
<dbReference type="Pfam" id="PF04446">
    <property type="entry name" value="Thg1"/>
    <property type="match status" value="1"/>
</dbReference>
<dbReference type="EMBL" id="QMRA01000001">
    <property type="protein sequence ID" value="RLE55966.1"/>
    <property type="molecule type" value="Genomic_DNA"/>
</dbReference>
<dbReference type="InterPro" id="IPR024956">
    <property type="entry name" value="tRNAHis_GuaTrfase_cat"/>
</dbReference>
<organism evidence="13 14">
    <name type="scientific">Thermoproteota archaeon</name>
    <dbReference type="NCBI Taxonomy" id="2056631"/>
    <lineage>
        <taxon>Archaea</taxon>
        <taxon>Thermoproteota</taxon>
    </lineage>
</organism>
<accession>A0A497F930</accession>
<dbReference type="Proteomes" id="UP000269499">
    <property type="component" value="Unassembled WGS sequence"/>
</dbReference>
<keyword evidence="6" id="KW-0548">Nucleotidyltransferase</keyword>
<sequence>MSKLRSFKIHEIYSTMRVPPTTPFIVRCDGRNFRSLCSRLGFKKPFDEDFAKIMVTAAKAVFNSGFNPTLAYIQSDEISYLFTREQIFSRRLEKILSIIPSVVSSRFTLELLRIKGEEEVVAFDARIVILSEKDVVDYFAWRQMEAWRNHINAYALYALVAKGLTTSQAAKKLLKLKSPELHDLVLRELNVNLAKTPAWQRRGIVLRWHVFQKRGVNPITGEAALTIRRKLVEDWQPPLFTTPEGRKYLEEAILAAEKEISNLSD</sequence>
<dbReference type="InterPro" id="IPR025845">
    <property type="entry name" value="Thg1_C_dom"/>
</dbReference>
<protein>
    <recommendedName>
        <fullName evidence="3">tRNA(His) guanylyltransferase</fullName>
        <ecNumber evidence="3">2.7.7.79</ecNumber>
    </recommendedName>
</protein>
<evidence type="ECO:0000259" key="11">
    <source>
        <dbReference type="Pfam" id="PF04446"/>
    </source>
</evidence>